<dbReference type="PANTHER" id="PTHR43135">
    <property type="entry name" value="ALPHA-D-RIBOSE 1-METHYLPHOSPHONATE 5-TRIPHOSPHATE DIPHOSPHATASE"/>
    <property type="match status" value="1"/>
</dbReference>
<evidence type="ECO:0000313" key="4">
    <source>
        <dbReference type="Proteomes" id="UP000516093"/>
    </source>
</evidence>
<name>A0A7H0H124_9BACT</name>
<evidence type="ECO:0000259" key="2">
    <source>
        <dbReference type="Pfam" id="PF01979"/>
    </source>
</evidence>
<dbReference type="SUPFAM" id="SSF51338">
    <property type="entry name" value="Composite domain of metallo-dependent hydrolases"/>
    <property type="match status" value="1"/>
</dbReference>
<dbReference type="Pfam" id="PF01979">
    <property type="entry name" value="Amidohydro_1"/>
    <property type="match status" value="1"/>
</dbReference>
<proteinExistence type="predicted"/>
<dbReference type="AlphaFoldDB" id="A0A7H0H124"/>
<dbReference type="GO" id="GO:0016810">
    <property type="term" value="F:hydrolase activity, acting on carbon-nitrogen (but not peptide) bonds"/>
    <property type="evidence" value="ECO:0007669"/>
    <property type="project" value="InterPro"/>
</dbReference>
<dbReference type="Gene3D" id="2.30.40.10">
    <property type="entry name" value="Urease, subunit C, domain 1"/>
    <property type="match status" value="1"/>
</dbReference>
<evidence type="ECO:0000256" key="1">
    <source>
        <dbReference type="SAM" id="SignalP"/>
    </source>
</evidence>
<dbReference type="RefSeq" id="WP_187734399.1">
    <property type="nucleotide sequence ID" value="NZ_BMFN01000005.1"/>
</dbReference>
<protein>
    <submittedName>
        <fullName evidence="3">Amidohydrolase family protein</fullName>
    </submittedName>
</protein>
<accession>A0A7H0H124</accession>
<dbReference type="SUPFAM" id="SSF51556">
    <property type="entry name" value="Metallo-dependent hydrolases"/>
    <property type="match status" value="1"/>
</dbReference>
<keyword evidence="3" id="KW-0614">Plasmid</keyword>
<dbReference type="PANTHER" id="PTHR43135:SF3">
    <property type="entry name" value="ALPHA-D-RIBOSE 1-METHYLPHOSPHONATE 5-TRIPHOSPHATE DIPHOSPHATASE"/>
    <property type="match status" value="1"/>
</dbReference>
<sequence length="429" mass="45770">MRYLLLLILCSFGFPARVAAQVKALQFGKVITGLGQVIPHAVVLVNADRIVQVGPAAAVAIPAGAEILDLRAYTAIPGLIDAHTHLSFYWDKAAGSNPWGQLGSLGPAVTVFLAQENARKALETGVTTVRDLGSFDNIDLALRDLINRGAMLGPRMLVAGNGLHVTSSPYKVGAIPGPGQCDGVAEVQRVARQQLAAGVDWIKMYGSTGSDKDVTGFQTFSYEEMKAAVDVAHQAGKRIAIHSYGPAGARDAVRAGTNTVEHAIDMDEATLKAMAKQGIIYVPTVDHNRYYIAHKDEYGYDAKTVEGLNQYLARNFETLKRAIKAKVKIAMGSDAVFTGFGENTRELEWFVKAGMTPAQALQTATTTGAEMLGLEKELGAIAPGYLADIVAVKGDPLQDIQVVIQQVKWVMKAGQVGVDKTQAPATPSR</sequence>
<dbReference type="InterPro" id="IPR032466">
    <property type="entry name" value="Metal_Hydrolase"/>
</dbReference>
<geneLocation type="plasmid" evidence="3 4">
    <name>p_unnamed1</name>
</geneLocation>
<organism evidence="3 4">
    <name type="scientific">Hymenobacter qilianensis</name>
    <dbReference type="NCBI Taxonomy" id="1385715"/>
    <lineage>
        <taxon>Bacteria</taxon>
        <taxon>Pseudomonadati</taxon>
        <taxon>Bacteroidota</taxon>
        <taxon>Cytophagia</taxon>
        <taxon>Cytophagales</taxon>
        <taxon>Hymenobacteraceae</taxon>
        <taxon>Hymenobacter</taxon>
    </lineage>
</organism>
<evidence type="ECO:0000313" key="3">
    <source>
        <dbReference type="EMBL" id="QNP54240.1"/>
    </source>
</evidence>
<feature type="chain" id="PRO_5028888411" evidence="1">
    <location>
        <begin position="20"/>
        <end position="429"/>
    </location>
</feature>
<dbReference type="Proteomes" id="UP000516093">
    <property type="component" value="Plasmid p_unnamed1"/>
</dbReference>
<dbReference type="InterPro" id="IPR011059">
    <property type="entry name" value="Metal-dep_hydrolase_composite"/>
</dbReference>
<keyword evidence="4" id="KW-1185">Reference proteome</keyword>
<dbReference type="EMBL" id="CP060785">
    <property type="protein sequence ID" value="QNP54240.1"/>
    <property type="molecule type" value="Genomic_DNA"/>
</dbReference>
<keyword evidence="3" id="KW-0378">Hydrolase</keyword>
<dbReference type="KEGG" id="hqi:H9L05_21425"/>
<keyword evidence="1" id="KW-0732">Signal</keyword>
<reference evidence="3 4" key="1">
    <citation type="submission" date="2020-08" db="EMBL/GenBank/DDBJ databases">
        <title>Genome sequence of Hymenobacter qilianensis JCM 19763T.</title>
        <authorList>
            <person name="Hyun D.-W."/>
            <person name="Bae J.-W."/>
        </authorList>
    </citation>
    <scope>NUCLEOTIDE SEQUENCE [LARGE SCALE GENOMIC DNA]</scope>
    <source>
        <strain evidence="3 4">JCM 19763</strain>
        <plasmid evidence="3 4">p_unnamed1</plasmid>
    </source>
</reference>
<gene>
    <name evidence="3" type="ORF">H9L05_21425</name>
</gene>
<dbReference type="InterPro" id="IPR006680">
    <property type="entry name" value="Amidohydro-rel"/>
</dbReference>
<feature type="domain" description="Amidohydrolase-related" evidence="2">
    <location>
        <begin position="75"/>
        <end position="416"/>
    </location>
</feature>
<feature type="signal peptide" evidence="1">
    <location>
        <begin position="1"/>
        <end position="19"/>
    </location>
</feature>
<dbReference type="CDD" id="cd01299">
    <property type="entry name" value="Met_dep_hydrolase_A"/>
    <property type="match status" value="1"/>
</dbReference>
<dbReference type="InterPro" id="IPR057744">
    <property type="entry name" value="OTAase-like"/>
</dbReference>
<dbReference type="Gene3D" id="3.20.20.140">
    <property type="entry name" value="Metal-dependent hydrolases"/>
    <property type="match status" value="1"/>
</dbReference>
<dbReference type="InterPro" id="IPR051781">
    <property type="entry name" value="Metallo-dep_Hydrolase"/>
</dbReference>